<keyword evidence="1" id="KW-1133">Transmembrane helix</keyword>
<keyword evidence="1" id="KW-0472">Membrane</keyword>
<proteinExistence type="predicted"/>
<protein>
    <submittedName>
        <fullName evidence="2">Uncharacterized protein</fullName>
    </submittedName>
</protein>
<sequence length="1188" mass="138310">MAKQNEHVSIHMPKYETGPIQFHPLSETLPTDIVDIQNYIREKAEKNLEQCVSFEVSLPPSITGITSESNKIEFRSLFQTPTLNELEIVSTNPDGSSIKLNKEQLQAVEQTGEFQVASIHFPGQHHRWRLSKLLQSGVQKANEKLFKELSWAVYMFIIFARDRIFSNTFSFRATIRSWRQGLASLVDAFIGLPAVFSPGVDVEVENERLKFLVIELSPHASEKEMHEAFCAQIPTLLDIMEEHYKYPNRVDKTRPPQMLPYPHHFVTPNNTDIDLRLHNRDMQNKIQTIVSSLLKEQTPKNWFNSTKRRLINEYKRNFKLIFCFLMITRAISDEEVQLLKEEVAKNVQTHLNMEYAERSFTIIEQSSELEQLSPGLGRLLVAQARAILAMRSVVDQLNENLGKHLKTVEQTLVREHPIKSKIRRWLENKLFEARVSYIKEHEWDAHQLSIGQCKALGNHQAAYFIQRDLTFRKDHESILRHNLKPPREPIRTINCNRSIWLPKNWIVERTYPLPIQRVPTRFAKNTYSAEEEERRIQLIQSDSEAHYALRRTVTYSTTTKYPFWRWKLFALRTYCWLSNTIFALCLVIPFSSPVSFRALFSAKPFEPNYRLDEKDLKLHADPHSKTQTFVSRLVALWTNIRRSRQKFEETPDRGFLGKNMQRMFNRFWNYIAKGCVGTVAICAIYPITCLVVPVVSFTLGILSPIWMPILTLIFHLLQLIFYDANSAGEYSRKLFCLINIIMTDLLCGGIVQPVLVVLALIASPIVALLLVIYAFLHRCTRGMYDKIIYHLIVKRFARIPAHNGFLARRTAGPGLAAEYFYQVSSPEVLAALESLIEQNELKVYRTYVEQILMKPVDEYRQFFNKAFKPFSATVQISDDGSAFGRMTRVVDQHIQDLRSAIEKRNDLLRLHRDHNHNRIRLTEADLTAVLIEGTQLVEKWYPQRILPYFTKTELDKFWNDWDLETDDWFGLTSKLLQELFCRDFLTPLEQTDVFYSLKVDHITVSKYAHMINSANIHDDLDVVTSVYLPETSFTISQPSFDQQILNPNERILDISTNYSGKRRVKNHGRFYRFFNRKANYLKHADKYSRFVDYTSITCRFSIPVRLPDVICVNVVIYNRDKSNSITTSSMKNVSFQQIIELIEFNKKFYGVPMLPSYSTIVPSPSLQINPTTEDDDELLIVHQNETNA</sequence>
<dbReference type="AlphaFoldDB" id="A0A813R1X4"/>
<dbReference type="PANTHER" id="PTHR37686:SF1">
    <property type="entry name" value="LD36006P"/>
    <property type="match status" value="1"/>
</dbReference>
<accession>A0A813R1X4</accession>
<dbReference type="InterPro" id="IPR057435">
    <property type="entry name" value="Lips"/>
</dbReference>
<dbReference type="EMBL" id="CAJNOR010000056">
    <property type="protein sequence ID" value="CAF0777254.1"/>
    <property type="molecule type" value="Genomic_DNA"/>
</dbReference>
<feature type="transmembrane region" description="Helical" evidence="1">
    <location>
        <begin position="757"/>
        <end position="776"/>
    </location>
</feature>
<evidence type="ECO:0000313" key="2">
    <source>
        <dbReference type="EMBL" id="CAF0777254.1"/>
    </source>
</evidence>
<feature type="transmembrane region" description="Helical" evidence="1">
    <location>
        <begin position="576"/>
        <end position="600"/>
    </location>
</feature>
<name>A0A813R1X4_ADIRI</name>
<evidence type="ECO:0000313" key="3">
    <source>
        <dbReference type="Proteomes" id="UP000663828"/>
    </source>
</evidence>
<dbReference type="Pfam" id="PF25228">
    <property type="entry name" value="Lips"/>
    <property type="match status" value="1"/>
</dbReference>
<dbReference type="Proteomes" id="UP000663828">
    <property type="component" value="Unassembled WGS sequence"/>
</dbReference>
<feature type="transmembrane region" description="Helical" evidence="1">
    <location>
        <begin position="670"/>
        <end position="695"/>
    </location>
</feature>
<organism evidence="2 3">
    <name type="scientific">Adineta ricciae</name>
    <name type="common">Rotifer</name>
    <dbReference type="NCBI Taxonomy" id="249248"/>
    <lineage>
        <taxon>Eukaryota</taxon>
        <taxon>Metazoa</taxon>
        <taxon>Spiralia</taxon>
        <taxon>Gnathifera</taxon>
        <taxon>Rotifera</taxon>
        <taxon>Eurotatoria</taxon>
        <taxon>Bdelloidea</taxon>
        <taxon>Adinetida</taxon>
        <taxon>Adinetidae</taxon>
        <taxon>Adineta</taxon>
    </lineage>
</organism>
<comment type="caution">
    <text evidence="2">The sequence shown here is derived from an EMBL/GenBank/DDBJ whole genome shotgun (WGS) entry which is preliminary data.</text>
</comment>
<evidence type="ECO:0000256" key="1">
    <source>
        <dbReference type="SAM" id="Phobius"/>
    </source>
</evidence>
<keyword evidence="1" id="KW-0812">Transmembrane</keyword>
<dbReference type="PANTHER" id="PTHR37686">
    <property type="entry name" value="LD36006P"/>
    <property type="match status" value="1"/>
</dbReference>
<feature type="transmembrane region" description="Helical" evidence="1">
    <location>
        <begin position="701"/>
        <end position="722"/>
    </location>
</feature>
<keyword evidence="3" id="KW-1185">Reference proteome</keyword>
<feature type="transmembrane region" description="Helical" evidence="1">
    <location>
        <begin position="734"/>
        <end position="751"/>
    </location>
</feature>
<gene>
    <name evidence="2" type="ORF">XAT740_LOCUS1777</name>
</gene>
<reference evidence="2" key="1">
    <citation type="submission" date="2021-02" db="EMBL/GenBank/DDBJ databases">
        <authorList>
            <person name="Nowell W R."/>
        </authorList>
    </citation>
    <scope>NUCLEOTIDE SEQUENCE</scope>
</reference>